<evidence type="ECO:0000256" key="2">
    <source>
        <dbReference type="ARBA" id="ARBA00013169"/>
    </source>
</evidence>
<dbReference type="GO" id="GO:0004832">
    <property type="term" value="F:valine-tRNA ligase activity"/>
    <property type="evidence" value="ECO:0007669"/>
    <property type="project" value="UniProtKB-EC"/>
</dbReference>
<keyword evidence="7" id="KW-0030">Aminoacyl-tRNA synthetase</keyword>
<dbReference type="Proteomes" id="UP000887565">
    <property type="component" value="Unplaced"/>
</dbReference>
<protein>
    <recommendedName>
        <fullName evidence="2">valine--tRNA ligase</fullName>
        <ecNumber evidence="2">6.1.1.9</ecNumber>
    </recommendedName>
    <alternativeName>
        <fullName evidence="8">Valyl-tRNA synthetase</fullName>
    </alternativeName>
</protein>
<dbReference type="EC" id="6.1.1.9" evidence="2"/>
<keyword evidence="5" id="KW-0067">ATP-binding</keyword>
<dbReference type="GO" id="GO:0006438">
    <property type="term" value="P:valyl-tRNA aminoacylation"/>
    <property type="evidence" value="ECO:0007669"/>
    <property type="project" value="InterPro"/>
</dbReference>
<dbReference type="SUPFAM" id="SSF52374">
    <property type="entry name" value="Nucleotidylyl transferase"/>
    <property type="match status" value="1"/>
</dbReference>
<dbReference type="AlphaFoldDB" id="A0A915I6I0"/>
<accession>A0A915I6I0</accession>
<organism evidence="10 11">
    <name type="scientific">Romanomermis culicivorax</name>
    <name type="common">Nematode worm</name>
    <dbReference type="NCBI Taxonomy" id="13658"/>
    <lineage>
        <taxon>Eukaryota</taxon>
        <taxon>Metazoa</taxon>
        <taxon>Ecdysozoa</taxon>
        <taxon>Nematoda</taxon>
        <taxon>Enoplea</taxon>
        <taxon>Dorylaimia</taxon>
        <taxon>Mermithida</taxon>
        <taxon>Mermithoidea</taxon>
        <taxon>Mermithidae</taxon>
        <taxon>Romanomermis</taxon>
    </lineage>
</organism>
<evidence type="ECO:0000256" key="8">
    <source>
        <dbReference type="ARBA" id="ARBA00029936"/>
    </source>
</evidence>
<dbReference type="InterPro" id="IPR009008">
    <property type="entry name" value="Val/Leu/Ile-tRNA-synth_edit"/>
</dbReference>
<dbReference type="InterPro" id="IPR002303">
    <property type="entry name" value="Valyl-tRNA_ligase"/>
</dbReference>
<keyword evidence="4" id="KW-0547">Nucleotide-binding</keyword>
<evidence type="ECO:0000313" key="11">
    <source>
        <dbReference type="WBParaSite" id="nRc.2.0.1.t09371-RA"/>
    </source>
</evidence>
<dbReference type="WBParaSite" id="nRc.2.0.1.t09371-RA">
    <property type="protein sequence ID" value="nRc.2.0.1.t09371-RA"/>
    <property type="gene ID" value="nRc.2.0.1.g09371"/>
</dbReference>
<sequence>MYFCYERIESDLSFRRRMCGHNVVFVPGFDHAGIATQLVVRKWLERDKRLSKKDLEPEEFQRHCTQWKNNRCEEITQQLNRLGSSLDWGKCYYTLDEKFSHAVKYAFQRLFNEGLIFRDNRLVNWSPYLKSTLSDVEVETIRVEQPTRFQIPGSPNKTCEFGWLYNVNYELVDENHDQFITVATTRPETIPADCALAVNPSDQRYSGLIGRYCKNPLIESNIMPIIADSEEREAEDSSGTETYVMRLSWPRPNIDLERSLWQHFLHVTAIATAANQTAPRKIEVKYDWLHVICRGLDINITSDDKTAKP</sequence>
<evidence type="ECO:0000259" key="9">
    <source>
        <dbReference type="Pfam" id="PF00133"/>
    </source>
</evidence>
<dbReference type="PANTHER" id="PTHR11946:SF111">
    <property type="entry name" value="VALINE--TRNA LIGASE"/>
    <property type="match status" value="1"/>
</dbReference>
<evidence type="ECO:0000256" key="7">
    <source>
        <dbReference type="ARBA" id="ARBA00023146"/>
    </source>
</evidence>
<dbReference type="GO" id="GO:0005829">
    <property type="term" value="C:cytosol"/>
    <property type="evidence" value="ECO:0007669"/>
    <property type="project" value="TreeGrafter"/>
</dbReference>
<keyword evidence="3" id="KW-0436">Ligase</keyword>
<dbReference type="InterPro" id="IPR002300">
    <property type="entry name" value="aa-tRNA-synth_Ia"/>
</dbReference>
<dbReference type="GO" id="GO:0002161">
    <property type="term" value="F:aminoacyl-tRNA deacylase activity"/>
    <property type="evidence" value="ECO:0007669"/>
    <property type="project" value="InterPro"/>
</dbReference>
<dbReference type="OMA" id="LFIHEVW"/>
<name>A0A915I6I0_ROMCU</name>
<dbReference type="Gene3D" id="3.90.740.10">
    <property type="entry name" value="Valyl/Leucyl/Isoleucyl-tRNA synthetase, editing domain"/>
    <property type="match status" value="1"/>
</dbReference>
<dbReference type="GO" id="GO:0005524">
    <property type="term" value="F:ATP binding"/>
    <property type="evidence" value="ECO:0007669"/>
    <property type="project" value="UniProtKB-KW"/>
</dbReference>
<dbReference type="SUPFAM" id="SSF50677">
    <property type="entry name" value="ValRS/IleRS/LeuRS editing domain"/>
    <property type="match status" value="1"/>
</dbReference>
<keyword evidence="10" id="KW-1185">Reference proteome</keyword>
<proteinExistence type="inferred from homology"/>
<dbReference type="InterPro" id="IPR014729">
    <property type="entry name" value="Rossmann-like_a/b/a_fold"/>
</dbReference>
<dbReference type="PANTHER" id="PTHR11946">
    <property type="entry name" value="VALYL-TRNA SYNTHETASES"/>
    <property type="match status" value="1"/>
</dbReference>
<comment type="similarity">
    <text evidence="1">Belongs to the class-I aminoacyl-tRNA synthetase family.</text>
</comment>
<dbReference type="Gene3D" id="3.40.50.620">
    <property type="entry name" value="HUPs"/>
    <property type="match status" value="1"/>
</dbReference>
<evidence type="ECO:0000256" key="6">
    <source>
        <dbReference type="ARBA" id="ARBA00022917"/>
    </source>
</evidence>
<evidence type="ECO:0000256" key="1">
    <source>
        <dbReference type="ARBA" id="ARBA00005594"/>
    </source>
</evidence>
<evidence type="ECO:0000256" key="3">
    <source>
        <dbReference type="ARBA" id="ARBA00022598"/>
    </source>
</evidence>
<keyword evidence="6" id="KW-0648">Protein biosynthesis</keyword>
<dbReference type="Pfam" id="PF00133">
    <property type="entry name" value="tRNA-synt_1"/>
    <property type="match status" value="1"/>
</dbReference>
<evidence type="ECO:0000313" key="10">
    <source>
        <dbReference type="Proteomes" id="UP000887565"/>
    </source>
</evidence>
<evidence type="ECO:0000256" key="4">
    <source>
        <dbReference type="ARBA" id="ARBA00022741"/>
    </source>
</evidence>
<evidence type="ECO:0000256" key="5">
    <source>
        <dbReference type="ARBA" id="ARBA00022840"/>
    </source>
</evidence>
<reference evidence="11" key="1">
    <citation type="submission" date="2022-11" db="UniProtKB">
        <authorList>
            <consortium name="WormBaseParasite"/>
        </authorList>
    </citation>
    <scope>IDENTIFICATION</scope>
</reference>
<feature type="domain" description="Aminoacyl-tRNA synthetase class Ia" evidence="9">
    <location>
        <begin position="16"/>
        <end position="256"/>
    </location>
</feature>